<feature type="binding site" evidence="14">
    <location>
        <position position="110"/>
    </location>
    <ligand>
        <name>[4Fe-4S] cluster</name>
        <dbReference type="ChEBI" id="CHEBI:49883"/>
        <note>4Fe-4S-S-AdoMet</note>
    </ligand>
</feature>
<dbReference type="InterPro" id="IPR022462">
    <property type="entry name" value="EpmB"/>
</dbReference>
<dbReference type="NCBIfam" id="TIGR03821">
    <property type="entry name" value="EFP_modif_epmB"/>
    <property type="match status" value="1"/>
</dbReference>
<dbReference type="PIRSF" id="PIRSF004911">
    <property type="entry name" value="DUF160"/>
    <property type="match status" value="1"/>
</dbReference>
<dbReference type="OrthoDB" id="9770937at2"/>
<feature type="modified residue" description="N6-(pyridoxal phosphate)lysine" evidence="15">
    <location>
        <position position="322"/>
    </location>
</feature>
<evidence type="ECO:0000256" key="10">
    <source>
        <dbReference type="ARBA" id="ARBA00023004"/>
    </source>
</evidence>
<evidence type="ECO:0000256" key="15">
    <source>
        <dbReference type="PIRSR" id="PIRSR603739-50"/>
    </source>
</evidence>
<keyword evidence="10" id="KW-0408">Iron</keyword>
<evidence type="ECO:0000256" key="9">
    <source>
        <dbReference type="ARBA" id="ARBA00022898"/>
    </source>
</evidence>
<dbReference type="SFLD" id="SFLDF00314">
    <property type="entry name" value="L-lysine_2_3-aminomutase_(yjeK"/>
    <property type="match status" value="1"/>
</dbReference>
<dbReference type="SFLD" id="SFLDS00029">
    <property type="entry name" value="Radical_SAM"/>
    <property type="match status" value="1"/>
</dbReference>
<evidence type="ECO:0000313" key="18">
    <source>
        <dbReference type="Proteomes" id="UP000266313"/>
    </source>
</evidence>
<dbReference type="InterPro" id="IPR013785">
    <property type="entry name" value="Aldolase_TIM"/>
</dbReference>
<evidence type="ECO:0000256" key="7">
    <source>
        <dbReference type="ARBA" id="ARBA00022691"/>
    </source>
</evidence>
<name>A0A250KNE6_9GAMM</name>
<evidence type="ECO:0000256" key="2">
    <source>
        <dbReference type="ARBA" id="ARBA00001933"/>
    </source>
</evidence>
<evidence type="ECO:0000256" key="12">
    <source>
        <dbReference type="ARBA" id="ARBA00023235"/>
    </source>
</evidence>
<evidence type="ECO:0000256" key="3">
    <source>
        <dbReference type="ARBA" id="ARBA00001966"/>
    </source>
</evidence>
<dbReference type="KEGG" id="mmai:sS8_1258"/>
<evidence type="ECO:0000256" key="8">
    <source>
        <dbReference type="ARBA" id="ARBA00022723"/>
    </source>
</evidence>
<keyword evidence="7" id="KW-0949">S-adenosyl-L-methionine</keyword>
<feature type="binding site" evidence="14">
    <location>
        <position position="114"/>
    </location>
    <ligand>
        <name>[4Fe-4S] cluster</name>
        <dbReference type="ChEBI" id="CHEBI:49883"/>
        <note>4Fe-4S-S-AdoMet</note>
    </ligand>
</feature>
<dbReference type="GO" id="GO:0051539">
    <property type="term" value="F:4 iron, 4 sulfur cluster binding"/>
    <property type="evidence" value="ECO:0007669"/>
    <property type="project" value="UniProtKB-KW"/>
</dbReference>
<dbReference type="Pfam" id="PF04055">
    <property type="entry name" value="Radical_SAM"/>
    <property type="match status" value="1"/>
</dbReference>
<reference evidence="17 18" key="1">
    <citation type="submission" date="2016-12" db="EMBL/GenBank/DDBJ databases">
        <title>Genome sequencing of Methylocaldum marinum.</title>
        <authorList>
            <person name="Takeuchi M."/>
            <person name="Kamagata Y."/>
            <person name="Hiraoka S."/>
            <person name="Oshima K."/>
            <person name="Hattori M."/>
            <person name="Iwasaki W."/>
        </authorList>
    </citation>
    <scope>NUCLEOTIDE SEQUENCE [LARGE SCALE GENOMIC DNA]</scope>
    <source>
        <strain evidence="17 18">S8</strain>
    </source>
</reference>
<feature type="binding site" evidence="14">
    <location>
        <position position="117"/>
    </location>
    <ligand>
        <name>[4Fe-4S] cluster</name>
        <dbReference type="ChEBI" id="CHEBI:49883"/>
        <note>4Fe-4S-S-AdoMet</note>
    </ligand>
</feature>
<organism evidence="17 18">
    <name type="scientific">Methylocaldum marinum</name>
    <dbReference type="NCBI Taxonomy" id="1432792"/>
    <lineage>
        <taxon>Bacteria</taxon>
        <taxon>Pseudomonadati</taxon>
        <taxon>Pseudomonadota</taxon>
        <taxon>Gammaproteobacteria</taxon>
        <taxon>Methylococcales</taxon>
        <taxon>Methylococcaceae</taxon>
        <taxon>Methylocaldum</taxon>
    </lineage>
</organism>
<sequence>MKTSWQMALADSFTKPADLLAFLELDEIHRPEFRQATDRFSFRVTQSYAQRMAKGNPHDPLLLQVLPDVRELIEHPNFANDPVGDLKAAAAPGVLQKYQGRILLITTGACAIHCRYCFRRNFPYDGNAIGKQQEQNALDVIRRDRTLNEVIFSGGDPLVLSDERLGQMIRKIGEIPHIRRLRIHTRLPIVLPCRITTELIAALTATHLNSVIVIHANHPNEFNHEVSVALRTLRKSGMSLLNQTVLLKDVNDDTDVLVGLSEALFENGVLPYYLHLLDKARGTSHFDLSTEEALKIYRTLRKSLPGYLLPKLVREEAGRPYKTPVG</sequence>
<dbReference type="InterPro" id="IPR007197">
    <property type="entry name" value="rSAM"/>
</dbReference>
<evidence type="ECO:0000256" key="6">
    <source>
        <dbReference type="ARBA" id="ARBA00022485"/>
    </source>
</evidence>
<keyword evidence="8 14" id="KW-0479">Metal-binding</keyword>
<evidence type="ECO:0000259" key="16">
    <source>
        <dbReference type="PROSITE" id="PS51918"/>
    </source>
</evidence>
<comment type="catalytic activity">
    <reaction evidence="1">
        <text>L-lysine = D-beta-lysine</text>
        <dbReference type="Rhea" id="RHEA:44148"/>
        <dbReference type="ChEBI" id="CHEBI:32551"/>
        <dbReference type="ChEBI" id="CHEBI:84138"/>
    </reaction>
</comment>
<dbReference type="PROSITE" id="PS51918">
    <property type="entry name" value="RADICAL_SAM"/>
    <property type="match status" value="1"/>
</dbReference>
<evidence type="ECO:0000256" key="13">
    <source>
        <dbReference type="ARBA" id="ARBA00030756"/>
    </source>
</evidence>
<feature type="domain" description="Radical SAM core" evidence="16">
    <location>
        <begin position="96"/>
        <end position="308"/>
    </location>
</feature>
<dbReference type="PANTHER" id="PTHR30538">
    <property type="entry name" value="LYSINE 2,3-AMINOMUTASE-RELATED"/>
    <property type="match status" value="1"/>
</dbReference>
<evidence type="ECO:0000256" key="5">
    <source>
        <dbReference type="ARBA" id="ARBA00022363"/>
    </source>
</evidence>
<keyword evidence="6 14" id="KW-0004">4Fe-4S</keyword>
<dbReference type="PANTHER" id="PTHR30538:SF1">
    <property type="entry name" value="L-LYSINE 2,3-AMINOMUTASE"/>
    <property type="match status" value="1"/>
</dbReference>
<keyword evidence="9 15" id="KW-0663">Pyridoxal phosphate</keyword>
<dbReference type="GO" id="GO:0046872">
    <property type="term" value="F:metal ion binding"/>
    <property type="evidence" value="ECO:0007669"/>
    <property type="project" value="UniProtKB-KW"/>
</dbReference>
<dbReference type="InterPro" id="IPR003739">
    <property type="entry name" value="Lys_aminomutase/Glu_NH3_mut"/>
</dbReference>
<dbReference type="SFLD" id="SFLDG01070">
    <property type="entry name" value="PLP-dependent"/>
    <property type="match status" value="1"/>
</dbReference>
<dbReference type="RefSeq" id="WP_119628858.1">
    <property type="nucleotide sequence ID" value="NZ_AP017928.1"/>
</dbReference>
<keyword evidence="12" id="KW-0413">Isomerase</keyword>
<dbReference type="EMBL" id="AP017928">
    <property type="protein sequence ID" value="BBA33220.1"/>
    <property type="molecule type" value="Genomic_DNA"/>
</dbReference>
<protein>
    <recommendedName>
        <fullName evidence="5">L-lysine 2,3-aminomutase</fullName>
    </recommendedName>
    <alternativeName>
        <fullName evidence="13">EF-P post-translational modification enzyme B</fullName>
    </alternativeName>
</protein>
<evidence type="ECO:0000256" key="14">
    <source>
        <dbReference type="PIRSR" id="PIRSR004911-1"/>
    </source>
</evidence>
<dbReference type="SUPFAM" id="SSF102114">
    <property type="entry name" value="Radical SAM enzymes"/>
    <property type="match status" value="1"/>
</dbReference>
<accession>A0A250KNE6</accession>
<dbReference type="Proteomes" id="UP000266313">
    <property type="component" value="Chromosome"/>
</dbReference>
<evidence type="ECO:0000256" key="11">
    <source>
        <dbReference type="ARBA" id="ARBA00023014"/>
    </source>
</evidence>
<gene>
    <name evidence="17" type="ORF">sS8_1258</name>
</gene>
<keyword evidence="18" id="KW-1185">Reference proteome</keyword>
<dbReference type="NCBIfam" id="TIGR00238">
    <property type="entry name" value="KamA family radical SAM protein"/>
    <property type="match status" value="1"/>
</dbReference>
<dbReference type="GO" id="GO:0016853">
    <property type="term" value="F:isomerase activity"/>
    <property type="evidence" value="ECO:0007669"/>
    <property type="project" value="UniProtKB-KW"/>
</dbReference>
<evidence type="ECO:0000256" key="4">
    <source>
        <dbReference type="ARBA" id="ARBA00008703"/>
    </source>
</evidence>
<evidence type="ECO:0000313" key="17">
    <source>
        <dbReference type="EMBL" id="BBA33220.1"/>
    </source>
</evidence>
<dbReference type="AlphaFoldDB" id="A0A250KNE6"/>
<comment type="similarity">
    <text evidence="4">Belongs to the radical SAM superfamily. KamA family.</text>
</comment>
<proteinExistence type="inferred from homology"/>
<dbReference type="Gene3D" id="3.20.20.70">
    <property type="entry name" value="Aldolase class I"/>
    <property type="match status" value="1"/>
</dbReference>
<dbReference type="InterPro" id="IPR058240">
    <property type="entry name" value="rSAM_sf"/>
</dbReference>
<comment type="cofactor">
    <cofactor evidence="2 15">
        <name>pyridoxal 5'-phosphate</name>
        <dbReference type="ChEBI" id="CHEBI:597326"/>
    </cofactor>
</comment>
<dbReference type="CDD" id="cd01335">
    <property type="entry name" value="Radical_SAM"/>
    <property type="match status" value="1"/>
</dbReference>
<evidence type="ECO:0000256" key="1">
    <source>
        <dbReference type="ARBA" id="ARBA00001352"/>
    </source>
</evidence>
<keyword evidence="11 14" id="KW-0411">Iron-sulfur</keyword>
<comment type="cofactor">
    <cofactor evidence="3">
        <name>[4Fe-4S] cluster</name>
        <dbReference type="ChEBI" id="CHEBI:49883"/>
    </cofactor>
</comment>